<dbReference type="RefSeq" id="WP_227834261.1">
    <property type="nucleotide sequence ID" value="NZ_CAXOQW010000002.1"/>
</dbReference>
<name>A0AAX1YDJ4_STRSL</name>
<accession>A0AAX1YDJ4</accession>
<feature type="transmembrane region" description="Helical" evidence="1">
    <location>
        <begin position="362"/>
        <end position="382"/>
    </location>
</feature>
<keyword evidence="1" id="KW-0472">Membrane</keyword>
<feature type="transmembrane region" description="Helical" evidence="1">
    <location>
        <begin position="285"/>
        <end position="303"/>
    </location>
</feature>
<feature type="transmembrane region" description="Helical" evidence="1">
    <location>
        <begin position="260"/>
        <end position="278"/>
    </location>
</feature>
<evidence type="ECO:0000313" key="2">
    <source>
        <dbReference type="EMBL" id="RSI59497.1"/>
    </source>
</evidence>
<evidence type="ECO:0008006" key="4">
    <source>
        <dbReference type="Google" id="ProtNLM"/>
    </source>
</evidence>
<evidence type="ECO:0000256" key="1">
    <source>
        <dbReference type="SAM" id="Phobius"/>
    </source>
</evidence>
<feature type="transmembrane region" description="Helical" evidence="1">
    <location>
        <begin position="82"/>
        <end position="104"/>
    </location>
</feature>
<keyword evidence="1" id="KW-0812">Transmembrane</keyword>
<feature type="transmembrane region" description="Helical" evidence="1">
    <location>
        <begin position="388"/>
        <end position="409"/>
    </location>
</feature>
<keyword evidence="1" id="KW-1133">Transmembrane helix</keyword>
<protein>
    <recommendedName>
        <fullName evidence="4">Beta-carotene 15,15'-monooxygenase</fullName>
    </recommendedName>
</protein>
<comment type="caution">
    <text evidence="2">The sequence shown here is derived from an EMBL/GenBank/DDBJ whole genome shotgun (WGS) entry which is preliminary data.</text>
</comment>
<reference evidence="2 3" key="1">
    <citation type="submission" date="2018-11" db="EMBL/GenBank/DDBJ databases">
        <title>Species Designations Belie Phenotypic and Genotypic Heterogeneity in Oral Streptococci.</title>
        <authorList>
            <person name="Velsko I."/>
        </authorList>
    </citation>
    <scope>NUCLEOTIDE SEQUENCE [LARGE SCALE GENOMIC DNA]</scope>
    <source>
        <strain evidence="2 3">BCC42</strain>
    </source>
</reference>
<organism evidence="2 3">
    <name type="scientific">Streptococcus salivarius</name>
    <dbReference type="NCBI Taxonomy" id="1304"/>
    <lineage>
        <taxon>Bacteria</taxon>
        <taxon>Bacillati</taxon>
        <taxon>Bacillota</taxon>
        <taxon>Bacilli</taxon>
        <taxon>Lactobacillales</taxon>
        <taxon>Streptococcaceae</taxon>
        <taxon>Streptococcus</taxon>
    </lineage>
</organism>
<feature type="transmembrane region" description="Helical" evidence="1">
    <location>
        <begin position="19"/>
        <end position="36"/>
    </location>
</feature>
<proteinExistence type="predicted"/>
<feature type="transmembrane region" description="Helical" evidence="1">
    <location>
        <begin position="161"/>
        <end position="193"/>
    </location>
</feature>
<feature type="transmembrane region" description="Helical" evidence="1">
    <location>
        <begin position="116"/>
        <end position="141"/>
    </location>
</feature>
<dbReference type="EMBL" id="RJNF01000003">
    <property type="protein sequence ID" value="RSI59497.1"/>
    <property type="molecule type" value="Genomic_DNA"/>
</dbReference>
<evidence type="ECO:0000313" key="3">
    <source>
        <dbReference type="Proteomes" id="UP000273998"/>
    </source>
</evidence>
<gene>
    <name evidence="2" type="ORF">D8867_01500</name>
</gene>
<dbReference type="AlphaFoldDB" id="A0AAX1YDJ4"/>
<sequence length="418" mass="48893">MGKYECYCLREKMKSKSRFYCYILIISILYGFQYYINNKITPVGDQTAFLNYAKEFHHNYLEFGINRYLTWSSRLLIESATLFFSVHDKLFIIASIIASFFLLLPSKKICPNLPWIPGLFIFIFLPASEFLSAGSIPTYINYVFPASFLLFSLYYRYSDKWWVQCLAFLSFVFAIMNEQLAVYAFLWIVFELIRDWKVITFRYRNILYGLVSLTGILSAKFSPGNTLRFEKNVESWFPNFVHLNPFQKIGLGILETGDGIFSVSFGFIFVFLIVLVVLSFYKKNFISLILSSFTLFAILSQKFEWRNILFTLSSVSKVARESGTFDYNVVYFGAVIYNIVLFMILMYSLWTLSKVSDRLWIIYLFGIGLIGRLLISFSPTLYASSTRTYLPIMLSLFIITCYFLNDIYIHFKRSKAIK</sequence>
<dbReference type="Proteomes" id="UP000273998">
    <property type="component" value="Unassembled WGS sequence"/>
</dbReference>
<feature type="transmembrane region" description="Helical" evidence="1">
    <location>
        <begin position="329"/>
        <end position="350"/>
    </location>
</feature>